<dbReference type="Pfam" id="PF05728">
    <property type="entry name" value="UPF0227"/>
    <property type="match status" value="1"/>
</dbReference>
<sequence>MMFPIENNDTFLLFFHGLDSSNETSKYTCIKREPKYCQTVNYRDNFEEVFEIYDALIQEKMKQYPRVVLAGHSLGGWFANHFAHKYNLRALLIAPCIYPSEMLADRIPEVADMKLSFPTSNTELMRVMIEVDDESLDVAVARRTFVNLPESWEVEYFERGHHRIARSEDIWYHLVHLCEDPIVWMDEATFYGED</sequence>
<evidence type="ECO:0000313" key="1">
    <source>
        <dbReference type="EMBL" id="ALF58970.1"/>
    </source>
</evidence>
<dbReference type="InterPro" id="IPR029058">
    <property type="entry name" value="AB_hydrolase_fold"/>
</dbReference>
<keyword evidence="2" id="KW-1185">Reference proteome</keyword>
<dbReference type="Gene3D" id="3.40.50.1820">
    <property type="entry name" value="alpha/beta hydrolase"/>
    <property type="match status" value="1"/>
</dbReference>
<proteinExistence type="predicted"/>
<accession>A0A0M4TBD9</accession>
<dbReference type="OrthoDB" id="6708400at2"/>
<gene>
    <name evidence="1" type="ORF">AOC03_01995</name>
</gene>
<dbReference type="RefSeq" id="WP_062533366.1">
    <property type="nucleotide sequence ID" value="NZ_CP012678.1"/>
</dbReference>
<dbReference type="Proteomes" id="UP000059847">
    <property type="component" value="Chromosome"/>
</dbReference>
<organism evidence="1 2">
    <name type="scientific">Psychrobacter urativorans</name>
    <dbReference type="NCBI Taxonomy" id="45610"/>
    <lineage>
        <taxon>Bacteria</taxon>
        <taxon>Pseudomonadati</taxon>
        <taxon>Pseudomonadota</taxon>
        <taxon>Gammaproteobacteria</taxon>
        <taxon>Moraxellales</taxon>
        <taxon>Moraxellaceae</taxon>
        <taxon>Psychrobacter</taxon>
    </lineage>
</organism>
<dbReference type="SUPFAM" id="SSF53474">
    <property type="entry name" value="alpha/beta-Hydrolases"/>
    <property type="match status" value="1"/>
</dbReference>
<dbReference type="STRING" id="45610.AOC03_01995"/>
<reference evidence="1 2" key="1">
    <citation type="submission" date="2015-09" db="EMBL/GenBank/DDBJ databases">
        <title>Complete genome of Psychrobacter urativorans R10.10B.</title>
        <authorList>
            <person name="See-Too W.S."/>
            <person name="Chan K.G."/>
        </authorList>
    </citation>
    <scope>NUCLEOTIDE SEQUENCE [LARGE SCALE GENOMIC DNA]</scope>
    <source>
        <strain evidence="1 2">R10.10B</strain>
    </source>
</reference>
<evidence type="ECO:0008006" key="3">
    <source>
        <dbReference type="Google" id="ProtNLM"/>
    </source>
</evidence>
<dbReference type="InterPro" id="IPR008886">
    <property type="entry name" value="UPF0227/Esterase_YqiA"/>
</dbReference>
<protein>
    <recommendedName>
        <fullName evidence="3">Alpha/beta hydrolase</fullName>
    </recommendedName>
</protein>
<evidence type="ECO:0000313" key="2">
    <source>
        <dbReference type="Proteomes" id="UP000059847"/>
    </source>
</evidence>
<dbReference type="EMBL" id="CP012678">
    <property type="protein sequence ID" value="ALF58970.1"/>
    <property type="molecule type" value="Genomic_DNA"/>
</dbReference>
<dbReference type="KEGG" id="pur:AOC03_01995"/>
<name>A0A0M4TBD9_9GAMM</name>
<dbReference type="AlphaFoldDB" id="A0A0M4TBD9"/>